<feature type="domain" description="ABC transmembrane type-1" evidence="11">
    <location>
        <begin position="99"/>
        <end position="327"/>
    </location>
</feature>
<dbReference type="GO" id="GO:0006817">
    <property type="term" value="P:phosphate ion transport"/>
    <property type="evidence" value="ECO:0007669"/>
    <property type="project" value="UniProtKB-KW"/>
</dbReference>
<comment type="similarity">
    <text evidence="2 10">Belongs to the binding-protein-dependent transport system permease family. CysTW subfamily.</text>
</comment>
<dbReference type="AlphaFoldDB" id="A0A3G1KUX1"/>
<feature type="transmembrane region" description="Helical" evidence="9">
    <location>
        <begin position="187"/>
        <end position="210"/>
    </location>
</feature>
<keyword evidence="13" id="KW-1185">Reference proteome</keyword>
<dbReference type="KEGG" id="fwa:DCMF_17125"/>
<evidence type="ECO:0000313" key="13">
    <source>
        <dbReference type="Proteomes" id="UP000323521"/>
    </source>
</evidence>
<keyword evidence="5 10" id="KW-0592">Phosphate transport</keyword>
<evidence type="ECO:0000256" key="7">
    <source>
        <dbReference type="ARBA" id="ARBA00022989"/>
    </source>
</evidence>
<dbReference type="InterPro" id="IPR011864">
    <property type="entry name" value="Phosphate_PstC"/>
</dbReference>
<evidence type="ECO:0000256" key="3">
    <source>
        <dbReference type="ARBA" id="ARBA00022448"/>
    </source>
</evidence>
<dbReference type="InterPro" id="IPR035906">
    <property type="entry name" value="MetI-like_sf"/>
</dbReference>
<dbReference type="NCBIfam" id="TIGR02138">
    <property type="entry name" value="phosphate_pstC"/>
    <property type="match status" value="1"/>
</dbReference>
<dbReference type="GO" id="GO:0005315">
    <property type="term" value="F:phosphate transmembrane transporter activity"/>
    <property type="evidence" value="ECO:0007669"/>
    <property type="project" value="InterPro"/>
</dbReference>
<dbReference type="OrthoDB" id="9785113at2"/>
<feature type="transmembrane region" description="Helical" evidence="9">
    <location>
        <begin position="93"/>
        <end position="126"/>
    </location>
</feature>
<dbReference type="SUPFAM" id="SSF161098">
    <property type="entry name" value="MetI-like"/>
    <property type="match status" value="1"/>
</dbReference>
<evidence type="ECO:0000256" key="8">
    <source>
        <dbReference type="ARBA" id="ARBA00023136"/>
    </source>
</evidence>
<keyword evidence="4 10" id="KW-1003">Cell membrane</keyword>
<keyword evidence="7 9" id="KW-1133">Transmembrane helix</keyword>
<dbReference type="Proteomes" id="UP000323521">
    <property type="component" value="Chromosome"/>
</dbReference>
<dbReference type="Pfam" id="PF00528">
    <property type="entry name" value="BPD_transp_1"/>
    <property type="match status" value="1"/>
</dbReference>
<dbReference type="PANTHER" id="PTHR30425">
    <property type="entry name" value="PHOSPHATE TRANSPORT SYSTEM PERMEASE PROTEIN PST"/>
    <property type="match status" value="1"/>
</dbReference>
<evidence type="ECO:0000256" key="10">
    <source>
        <dbReference type="RuleBase" id="RU363054"/>
    </source>
</evidence>
<feature type="transmembrane region" description="Helical" evidence="9">
    <location>
        <begin position="138"/>
        <end position="163"/>
    </location>
</feature>
<feature type="transmembrane region" description="Helical" evidence="9">
    <location>
        <begin position="231"/>
        <end position="256"/>
    </location>
</feature>
<dbReference type="PANTHER" id="PTHR30425:SF1">
    <property type="entry name" value="PHOSPHATE TRANSPORT SYSTEM PERMEASE PROTEIN PSTC"/>
    <property type="match status" value="1"/>
</dbReference>
<name>A0A3G1KUX1_FORW1</name>
<proteinExistence type="inferred from homology"/>
<feature type="transmembrane region" description="Helical" evidence="9">
    <location>
        <begin position="307"/>
        <end position="330"/>
    </location>
</feature>
<keyword evidence="6 9" id="KW-0812">Transmembrane</keyword>
<gene>
    <name evidence="12" type="ORF">DCMF_17125</name>
</gene>
<organism evidence="12 13">
    <name type="scientific">Formimonas warabiya</name>
    <dbReference type="NCBI Taxonomy" id="1761012"/>
    <lineage>
        <taxon>Bacteria</taxon>
        <taxon>Bacillati</taxon>
        <taxon>Bacillota</taxon>
        <taxon>Clostridia</taxon>
        <taxon>Eubacteriales</taxon>
        <taxon>Peptococcaceae</taxon>
        <taxon>Candidatus Formimonas</taxon>
    </lineage>
</organism>
<accession>A0A3G1KUX1</accession>
<evidence type="ECO:0000256" key="1">
    <source>
        <dbReference type="ARBA" id="ARBA00004651"/>
    </source>
</evidence>
<reference evidence="12 13" key="1">
    <citation type="submission" date="2016-10" db="EMBL/GenBank/DDBJ databases">
        <title>Complete Genome Sequence of Peptococcaceae strain DCMF.</title>
        <authorList>
            <person name="Edwards R.J."/>
            <person name="Holland S.I."/>
            <person name="Deshpande N.P."/>
            <person name="Wong Y.K."/>
            <person name="Ertan H."/>
            <person name="Manefield M."/>
            <person name="Russell T.L."/>
            <person name="Lee M.J."/>
        </authorList>
    </citation>
    <scope>NUCLEOTIDE SEQUENCE [LARGE SCALE GENOMIC DNA]</scope>
    <source>
        <strain evidence="12 13">DCMF</strain>
    </source>
</reference>
<dbReference type="GO" id="GO:0005886">
    <property type="term" value="C:plasma membrane"/>
    <property type="evidence" value="ECO:0007669"/>
    <property type="project" value="UniProtKB-SubCell"/>
</dbReference>
<evidence type="ECO:0000256" key="4">
    <source>
        <dbReference type="ARBA" id="ARBA00022475"/>
    </source>
</evidence>
<dbReference type="PROSITE" id="PS50928">
    <property type="entry name" value="ABC_TM1"/>
    <property type="match status" value="1"/>
</dbReference>
<evidence type="ECO:0000256" key="2">
    <source>
        <dbReference type="ARBA" id="ARBA00007069"/>
    </source>
</evidence>
<evidence type="ECO:0000259" key="11">
    <source>
        <dbReference type="PROSITE" id="PS50928"/>
    </source>
</evidence>
<comment type="subcellular location">
    <subcellularLocation>
        <location evidence="1 9">Cell membrane</location>
        <topology evidence="1 9">Multi-pass membrane protein</topology>
    </subcellularLocation>
</comment>
<evidence type="ECO:0000256" key="6">
    <source>
        <dbReference type="ARBA" id="ARBA00022692"/>
    </source>
</evidence>
<dbReference type="Gene3D" id="1.10.3720.10">
    <property type="entry name" value="MetI-like"/>
    <property type="match status" value="1"/>
</dbReference>
<keyword evidence="8 9" id="KW-0472">Membrane</keyword>
<evidence type="ECO:0000313" key="12">
    <source>
        <dbReference type="EMBL" id="ATW26249.1"/>
    </source>
</evidence>
<evidence type="ECO:0000256" key="5">
    <source>
        <dbReference type="ARBA" id="ARBA00022592"/>
    </source>
</evidence>
<keyword evidence="3 9" id="KW-0813">Transport</keyword>
<dbReference type="EMBL" id="CP017634">
    <property type="protein sequence ID" value="ATW26249.1"/>
    <property type="molecule type" value="Genomic_DNA"/>
</dbReference>
<sequence length="341" mass="36938">MQQMERPEAGAPYFVLNKSRIRFLKRKDFFFEKSVQALAVVSALIIVFIFIFVGLKAWDVLKISGISFVTERGFDRQIIDAFNAPVEAQVWQFGAWGLLIGTITTTLGALFIAVPMGIGTAVVIAELSPSWVKNMLQLVVRLLASIPSIIYGLIGLLIIVPYIQKLFITGDLQIQYIDYFQLTGNSMLAGILVLSIMIVPFIIALSVDAINAVPRRYKEASLALGLSHWRTIVRVILPAAKSGILAGIILATGRAVGEAIALSMVSGGIGNVPQLSHGPVFFLTPVLTLASAIVNKSEMMSVPSIQAALFACGVILLLTTTLLSLCAKLVEFFVKRSEGID</sequence>
<dbReference type="CDD" id="cd06261">
    <property type="entry name" value="TM_PBP2"/>
    <property type="match status" value="1"/>
</dbReference>
<dbReference type="InterPro" id="IPR000515">
    <property type="entry name" value="MetI-like"/>
</dbReference>
<dbReference type="InterPro" id="IPR051124">
    <property type="entry name" value="Phosphate_Transport_Permease"/>
</dbReference>
<feature type="transmembrane region" description="Helical" evidence="9">
    <location>
        <begin position="35"/>
        <end position="55"/>
    </location>
</feature>
<protein>
    <recommendedName>
        <fullName evidence="10">Phosphate transport system permease protein</fullName>
    </recommendedName>
</protein>
<evidence type="ECO:0000256" key="9">
    <source>
        <dbReference type="RuleBase" id="RU363032"/>
    </source>
</evidence>
<comment type="function">
    <text evidence="10">Part of the binding-protein-dependent transport system for phosphate; probably responsible for the translocation of the substrate across the membrane.</text>
</comment>